<feature type="region of interest" description="Disordered" evidence="1">
    <location>
        <begin position="57"/>
        <end position="76"/>
    </location>
</feature>
<name>A0A9W8IWM0_9AGAR</name>
<sequence>MNLPCGEVVVTPLSFLGKTRPTHPYPSIQLDEPQAIGKLRKGHCYCKHIPSLPDRLADCPPPAPSPSSGCGSNSSGSIPQLVSQFEGDLQHAADLVREFELTWFNYFQAEGRKNTEEVFAKYLIAMAITQRLDAIHDTLTPNAQAFIESQLETSPFLQRPGSQSQDSQPRGSRLPGSQSD</sequence>
<gene>
    <name evidence="2" type="ORF">H1R20_g13944</name>
</gene>
<feature type="region of interest" description="Disordered" evidence="1">
    <location>
        <begin position="154"/>
        <end position="180"/>
    </location>
</feature>
<evidence type="ECO:0000256" key="1">
    <source>
        <dbReference type="SAM" id="MobiDB-lite"/>
    </source>
</evidence>
<keyword evidence="3" id="KW-1185">Reference proteome</keyword>
<feature type="non-terminal residue" evidence="2">
    <location>
        <position position="180"/>
    </location>
</feature>
<dbReference type="Proteomes" id="UP001140091">
    <property type="component" value="Unassembled WGS sequence"/>
</dbReference>
<evidence type="ECO:0000313" key="2">
    <source>
        <dbReference type="EMBL" id="KAJ2923149.1"/>
    </source>
</evidence>
<comment type="caution">
    <text evidence="2">The sequence shown here is derived from an EMBL/GenBank/DDBJ whole genome shotgun (WGS) entry which is preliminary data.</text>
</comment>
<evidence type="ECO:0000313" key="3">
    <source>
        <dbReference type="Proteomes" id="UP001140091"/>
    </source>
</evidence>
<accession>A0A9W8IWM0</accession>
<dbReference type="EMBL" id="JANBPK010001405">
    <property type="protein sequence ID" value="KAJ2923149.1"/>
    <property type="molecule type" value="Genomic_DNA"/>
</dbReference>
<dbReference type="AlphaFoldDB" id="A0A9W8IWM0"/>
<proteinExistence type="predicted"/>
<reference evidence="2" key="1">
    <citation type="submission" date="2022-06" db="EMBL/GenBank/DDBJ databases">
        <title>Genome Sequence of Candolleomyces eurysporus.</title>
        <authorList>
            <person name="Buettner E."/>
        </authorList>
    </citation>
    <scope>NUCLEOTIDE SEQUENCE</scope>
    <source>
        <strain evidence="2">VTCC 930004</strain>
    </source>
</reference>
<feature type="compositionally biased region" description="Low complexity" evidence="1">
    <location>
        <begin position="66"/>
        <end position="76"/>
    </location>
</feature>
<organism evidence="2 3">
    <name type="scientific">Candolleomyces eurysporus</name>
    <dbReference type="NCBI Taxonomy" id="2828524"/>
    <lineage>
        <taxon>Eukaryota</taxon>
        <taxon>Fungi</taxon>
        <taxon>Dikarya</taxon>
        <taxon>Basidiomycota</taxon>
        <taxon>Agaricomycotina</taxon>
        <taxon>Agaricomycetes</taxon>
        <taxon>Agaricomycetidae</taxon>
        <taxon>Agaricales</taxon>
        <taxon>Agaricineae</taxon>
        <taxon>Psathyrellaceae</taxon>
        <taxon>Candolleomyces</taxon>
    </lineage>
</organism>
<protein>
    <submittedName>
        <fullName evidence="2">Uncharacterized protein</fullName>
    </submittedName>
</protein>